<dbReference type="InterPro" id="IPR023210">
    <property type="entry name" value="NADP_OxRdtase_dom"/>
</dbReference>
<dbReference type="InterPro" id="IPR020471">
    <property type="entry name" value="AKR"/>
</dbReference>
<dbReference type="SUPFAM" id="SSF51430">
    <property type="entry name" value="NAD(P)-linked oxidoreductase"/>
    <property type="match status" value="1"/>
</dbReference>
<keyword evidence="7" id="KW-1185">Reference proteome</keyword>
<evidence type="ECO:0000256" key="3">
    <source>
        <dbReference type="PIRSR" id="PIRSR000097-2"/>
    </source>
</evidence>
<dbReference type="InterPro" id="IPR018170">
    <property type="entry name" value="Aldo/ket_reductase_CS"/>
</dbReference>
<dbReference type="PIRSF" id="PIRSF000097">
    <property type="entry name" value="AKR"/>
    <property type="match status" value="1"/>
</dbReference>
<organism evidence="6 7">
    <name type="scientific">Lachancea dasiensis</name>
    <dbReference type="NCBI Taxonomy" id="1072105"/>
    <lineage>
        <taxon>Eukaryota</taxon>
        <taxon>Fungi</taxon>
        <taxon>Dikarya</taxon>
        <taxon>Ascomycota</taxon>
        <taxon>Saccharomycotina</taxon>
        <taxon>Saccharomycetes</taxon>
        <taxon>Saccharomycetales</taxon>
        <taxon>Saccharomycetaceae</taxon>
        <taxon>Lachancea</taxon>
    </lineage>
</organism>
<name>A0A1G4JZF3_9SACH</name>
<dbReference type="Proteomes" id="UP000190274">
    <property type="component" value="Chromosome H"/>
</dbReference>
<protein>
    <submittedName>
        <fullName evidence="6">LADA_0H01794g1_1</fullName>
    </submittedName>
</protein>
<dbReference type="STRING" id="1266660.A0A1G4JZF3"/>
<feature type="domain" description="NADP-dependent oxidoreductase" evidence="5">
    <location>
        <begin position="31"/>
        <end position="262"/>
    </location>
</feature>
<evidence type="ECO:0000256" key="2">
    <source>
        <dbReference type="PIRSR" id="PIRSR000097-1"/>
    </source>
</evidence>
<dbReference type="Gene3D" id="3.20.20.100">
    <property type="entry name" value="NADP-dependent oxidoreductase domain"/>
    <property type="match status" value="1"/>
</dbReference>
<gene>
    <name evidence="6" type="ORF">LADA_0H01794G</name>
</gene>
<dbReference type="AlphaFoldDB" id="A0A1G4JZF3"/>
<evidence type="ECO:0000259" key="5">
    <source>
        <dbReference type="Pfam" id="PF00248"/>
    </source>
</evidence>
<dbReference type="PANTHER" id="PTHR43827">
    <property type="entry name" value="2,5-DIKETO-D-GLUCONIC ACID REDUCTASE"/>
    <property type="match status" value="1"/>
</dbReference>
<dbReference type="CDD" id="cd19071">
    <property type="entry name" value="AKR_AKR1-5-like"/>
    <property type="match status" value="1"/>
</dbReference>
<evidence type="ECO:0000313" key="6">
    <source>
        <dbReference type="EMBL" id="SCU96605.1"/>
    </source>
</evidence>
<feature type="site" description="Lowers pKa of active site Tyr" evidence="4">
    <location>
        <position position="86"/>
    </location>
</feature>
<dbReference type="Pfam" id="PF00248">
    <property type="entry name" value="Aldo_ket_red"/>
    <property type="match status" value="1"/>
</dbReference>
<dbReference type="PANTHER" id="PTHR43827:SF13">
    <property type="entry name" value="ALDO_KETO REDUCTASE FAMILY PROTEIN"/>
    <property type="match status" value="1"/>
</dbReference>
<dbReference type="InterPro" id="IPR036812">
    <property type="entry name" value="NAD(P)_OxRdtase_dom_sf"/>
</dbReference>
<dbReference type="EMBL" id="LT598461">
    <property type="protein sequence ID" value="SCU96605.1"/>
    <property type="molecule type" value="Genomic_DNA"/>
</dbReference>
<reference evidence="6 7" key="1">
    <citation type="submission" date="2016-03" db="EMBL/GenBank/DDBJ databases">
        <authorList>
            <person name="Devillers H."/>
        </authorList>
    </citation>
    <scope>NUCLEOTIDE SEQUENCE [LARGE SCALE GENOMIC DNA]</scope>
    <source>
        <strain evidence="6">CBS 10888</strain>
    </source>
</reference>
<sequence length="303" mass="33736">MTKTIDINQETRYKLNNGLQIPVIGFGVYDIPIEETEDLVYQALKDGYRHIDSAVGYGNQAHAARGIRRFLDDTGVGRSSIWFTTKLTNAQQGLQEAQKALEGIAADVKEAIGYVDLVLLHSPKTDSQRRLDSWKVLETAVLDPASSAIPVKSIGVSNFGIPHLQQLLAVARVRPVLNQLELHPWLPHVELRDFLQKENIVAEAYSPLTQGVKLQDPELLALEAESGIPKGKLLLSWSFLQGFVVLVKSSKPERILTNLQVLPKKGDSWKVELDDGIWHALDKPDSHDVVTWGNQDPTLYPLD</sequence>
<feature type="active site" description="Proton donor" evidence="2">
    <location>
        <position position="57"/>
    </location>
</feature>
<dbReference type="OrthoDB" id="416253at2759"/>
<dbReference type="GO" id="GO:0016616">
    <property type="term" value="F:oxidoreductase activity, acting on the CH-OH group of donors, NAD or NADP as acceptor"/>
    <property type="evidence" value="ECO:0007669"/>
    <property type="project" value="UniProtKB-ARBA"/>
</dbReference>
<proteinExistence type="predicted"/>
<dbReference type="PROSITE" id="PS00063">
    <property type="entry name" value="ALDOKETO_REDUCTASE_3"/>
    <property type="match status" value="1"/>
</dbReference>
<evidence type="ECO:0000313" key="7">
    <source>
        <dbReference type="Proteomes" id="UP000190274"/>
    </source>
</evidence>
<dbReference type="PRINTS" id="PR00069">
    <property type="entry name" value="ALDKETRDTASE"/>
</dbReference>
<evidence type="ECO:0000256" key="4">
    <source>
        <dbReference type="PIRSR" id="PIRSR000097-3"/>
    </source>
</evidence>
<evidence type="ECO:0000256" key="1">
    <source>
        <dbReference type="ARBA" id="ARBA00023002"/>
    </source>
</evidence>
<feature type="binding site" evidence="3">
    <location>
        <position position="121"/>
    </location>
    <ligand>
        <name>substrate</name>
    </ligand>
</feature>
<accession>A0A1G4JZF3</accession>
<dbReference type="PROSITE" id="PS00062">
    <property type="entry name" value="ALDOKETO_REDUCTASE_2"/>
    <property type="match status" value="1"/>
</dbReference>
<keyword evidence="1" id="KW-0560">Oxidoreductase</keyword>